<feature type="transmembrane region" description="Helical" evidence="10">
    <location>
        <begin position="55"/>
        <end position="78"/>
    </location>
</feature>
<evidence type="ECO:0000256" key="1">
    <source>
        <dbReference type="ARBA" id="ARBA00004651"/>
    </source>
</evidence>
<dbReference type="EMBL" id="CP060286">
    <property type="protein sequence ID" value="QNK42334.1"/>
    <property type="molecule type" value="Genomic_DNA"/>
</dbReference>
<evidence type="ECO:0000256" key="2">
    <source>
        <dbReference type="ARBA" id="ARBA00008417"/>
    </source>
</evidence>
<dbReference type="GO" id="GO:0046677">
    <property type="term" value="P:response to antibiotic"/>
    <property type="evidence" value="ECO:0007669"/>
    <property type="project" value="UniProtKB-KW"/>
</dbReference>
<dbReference type="GO" id="GO:0015297">
    <property type="term" value="F:antiporter activity"/>
    <property type="evidence" value="ECO:0007669"/>
    <property type="project" value="InterPro"/>
</dbReference>
<evidence type="ECO:0000313" key="11">
    <source>
        <dbReference type="EMBL" id="QNK42334.1"/>
    </source>
</evidence>
<feature type="transmembrane region" description="Helical" evidence="10">
    <location>
        <begin position="170"/>
        <end position="192"/>
    </location>
</feature>
<feature type="transmembrane region" description="Helical" evidence="10">
    <location>
        <begin position="252"/>
        <end position="269"/>
    </location>
</feature>
<reference evidence="11 12" key="1">
    <citation type="submission" date="2020-08" db="EMBL/GenBank/DDBJ databases">
        <title>The isolate Caproiciproducens sp. 7D4C2 produces n-caproate at mildly acidic conditions from hexoses: genome and rBOX comparison with related strains and chain-elongating bacteria.</title>
        <authorList>
            <person name="Esquivel-Elizondo S."/>
            <person name="Bagci C."/>
            <person name="Temovska M."/>
            <person name="Jeon B.S."/>
            <person name="Bessarab I."/>
            <person name="Williams R.B.H."/>
            <person name="Huson D.H."/>
            <person name="Angenent L.T."/>
        </authorList>
    </citation>
    <scope>NUCLEOTIDE SEQUENCE [LARGE SCALE GENOMIC DNA]</scope>
    <source>
        <strain evidence="11 12">7D4C2</strain>
    </source>
</reference>
<dbReference type="InterPro" id="IPR002528">
    <property type="entry name" value="MATE_fam"/>
</dbReference>
<dbReference type="KEGG" id="cfem:HCR03_09065"/>
<dbReference type="PANTHER" id="PTHR43823">
    <property type="entry name" value="SPORULATION PROTEIN YKVU"/>
    <property type="match status" value="1"/>
</dbReference>
<keyword evidence="9" id="KW-0046">Antibiotic resistance</keyword>
<evidence type="ECO:0000256" key="3">
    <source>
        <dbReference type="ARBA" id="ARBA00022106"/>
    </source>
</evidence>
<dbReference type="InterPro" id="IPR051327">
    <property type="entry name" value="MATE_MepA_subfamily"/>
</dbReference>
<feature type="transmembrane region" description="Helical" evidence="10">
    <location>
        <begin position="198"/>
        <end position="221"/>
    </location>
</feature>
<dbReference type="Pfam" id="PF01554">
    <property type="entry name" value="MatE"/>
    <property type="match status" value="2"/>
</dbReference>
<proteinExistence type="inferred from homology"/>
<feature type="transmembrane region" description="Helical" evidence="10">
    <location>
        <begin position="424"/>
        <end position="445"/>
    </location>
</feature>
<sequence>MPFTTDAHKQFEKMTQTPVPRLICSLAGPTMVSMLISAAYNLADTYFVSKLGTSATGAVGVVFSLMAIIQAVGFMLGMGSGGVISRYLGEKRNPEATQAASTAFFTSIMVGFVITVSGLIFSDQLMRFLGATDTILPYAQSYAQYILYGAPIMGATFVMNNDLRAEGKAFFSMVGISIGCILNVILDPLMIFTFHLGIAGAAIATVIGQCVSFVILIFNYIRRKTIVGISFKHFSYKWSMHSEILKTGMPSFFRQGLASIATIALNVSARVYGDAAVAAMSIVGRAFFFLLAALLGFGQGFQPVAGYNYGAKCYSRLKQAFWFCVKVGFFGLLILCSLSFVFAPQIMMLFRRDDPQVIAIGTLAFRAQCAIMPLQTFVVISNMLFQSIGKPKQATWLAVLRQGLCFLPAILILPRFLGLLGVQISQPVADCFTFLIALFITLPFLRRLNGFIRSGESREADAGFVAEPLESTNTDREEP</sequence>
<feature type="transmembrane region" description="Helical" evidence="10">
    <location>
        <begin position="99"/>
        <end position="122"/>
    </location>
</feature>
<feature type="transmembrane region" description="Helical" evidence="10">
    <location>
        <begin position="363"/>
        <end position="385"/>
    </location>
</feature>
<feature type="transmembrane region" description="Helical" evidence="10">
    <location>
        <begin position="397"/>
        <end position="418"/>
    </location>
</feature>
<gene>
    <name evidence="11" type="ORF">HCR03_09065</name>
</gene>
<keyword evidence="4" id="KW-0813">Transport</keyword>
<evidence type="ECO:0000256" key="10">
    <source>
        <dbReference type="SAM" id="Phobius"/>
    </source>
</evidence>
<keyword evidence="5" id="KW-1003">Cell membrane</keyword>
<dbReference type="CDD" id="cd13143">
    <property type="entry name" value="MATE_MepA_like"/>
    <property type="match status" value="1"/>
</dbReference>
<comment type="similarity">
    <text evidence="2">Belongs to the multi antimicrobial extrusion (MATE) (TC 2.A.66.1) family. MepA subfamily.</text>
</comment>
<keyword evidence="7 10" id="KW-1133">Transmembrane helix</keyword>
<evidence type="ECO:0000256" key="6">
    <source>
        <dbReference type="ARBA" id="ARBA00022692"/>
    </source>
</evidence>
<dbReference type="RefSeq" id="WP_187037796.1">
    <property type="nucleotide sequence ID" value="NZ_CP060286.1"/>
</dbReference>
<dbReference type="NCBIfam" id="TIGR00797">
    <property type="entry name" value="matE"/>
    <property type="match status" value="1"/>
</dbReference>
<organism evidence="11 12">
    <name type="scientific">Caproicibacter fermentans</name>
    <dbReference type="NCBI Taxonomy" id="2576756"/>
    <lineage>
        <taxon>Bacteria</taxon>
        <taxon>Bacillati</taxon>
        <taxon>Bacillota</taxon>
        <taxon>Clostridia</taxon>
        <taxon>Eubacteriales</taxon>
        <taxon>Acutalibacteraceae</taxon>
        <taxon>Caproicibacter</taxon>
    </lineage>
</organism>
<evidence type="ECO:0000256" key="9">
    <source>
        <dbReference type="ARBA" id="ARBA00023251"/>
    </source>
</evidence>
<dbReference type="InterPro" id="IPR045070">
    <property type="entry name" value="MATE_MepA-like"/>
</dbReference>
<keyword evidence="6 10" id="KW-0812">Transmembrane</keyword>
<feature type="transmembrane region" description="Helical" evidence="10">
    <location>
        <begin position="142"/>
        <end position="158"/>
    </location>
</feature>
<evidence type="ECO:0000256" key="8">
    <source>
        <dbReference type="ARBA" id="ARBA00023136"/>
    </source>
</evidence>
<dbReference type="PIRSF" id="PIRSF006603">
    <property type="entry name" value="DinF"/>
    <property type="match status" value="1"/>
</dbReference>
<feature type="transmembrane region" description="Helical" evidence="10">
    <location>
        <begin position="319"/>
        <end position="343"/>
    </location>
</feature>
<protein>
    <recommendedName>
        <fullName evidence="3">Multidrug export protein MepA</fullName>
    </recommendedName>
</protein>
<dbReference type="PANTHER" id="PTHR43823:SF3">
    <property type="entry name" value="MULTIDRUG EXPORT PROTEIN MEPA"/>
    <property type="match status" value="1"/>
</dbReference>
<dbReference type="AlphaFoldDB" id="A0A7G8TFE3"/>
<evidence type="ECO:0000256" key="4">
    <source>
        <dbReference type="ARBA" id="ARBA00022448"/>
    </source>
</evidence>
<dbReference type="GO" id="GO:0005886">
    <property type="term" value="C:plasma membrane"/>
    <property type="evidence" value="ECO:0007669"/>
    <property type="project" value="UniProtKB-SubCell"/>
</dbReference>
<feature type="transmembrane region" description="Helical" evidence="10">
    <location>
        <begin position="275"/>
        <end position="298"/>
    </location>
</feature>
<evidence type="ECO:0000256" key="5">
    <source>
        <dbReference type="ARBA" id="ARBA00022475"/>
    </source>
</evidence>
<evidence type="ECO:0000313" key="12">
    <source>
        <dbReference type="Proteomes" id="UP000515909"/>
    </source>
</evidence>
<name>A0A7G8TFE3_9FIRM</name>
<dbReference type="InterPro" id="IPR048279">
    <property type="entry name" value="MdtK-like"/>
</dbReference>
<accession>A0A7G8TFE3</accession>
<evidence type="ECO:0000256" key="7">
    <source>
        <dbReference type="ARBA" id="ARBA00022989"/>
    </source>
</evidence>
<dbReference type="GO" id="GO:0042910">
    <property type="term" value="F:xenobiotic transmembrane transporter activity"/>
    <property type="evidence" value="ECO:0007669"/>
    <property type="project" value="InterPro"/>
</dbReference>
<dbReference type="Proteomes" id="UP000515909">
    <property type="component" value="Chromosome"/>
</dbReference>
<keyword evidence="8 10" id="KW-0472">Membrane</keyword>
<feature type="transmembrane region" description="Helical" evidence="10">
    <location>
        <begin position="21"/>
        <end position="43"/>
    </location>
</feature>
<comment type="subcellular location">
    <subcellularLocation>
        <location evidence="1">Cell membrane</location>
        <topology evidence="1">Multi-pass membrane protein</topology>
    </subcellularLocation>
</comment>